<comment type="similarity">
    <text evidence="2">Belongs to the NOC2 family.</text>
</comment>
<feature type="compositionally biased region" description="Acidic residues" evidence="4">
    <location>
        <begin position="18"/>
        <end position="27"/>
    </location>
</feature>
<keyword evidence="3" id="KW-0539">Nucleus</keyword>
<sequence>MSKIKSKSKINKKAVRDEEMDTSDDDYIDPKMEKYFKSNKEKIEEKLGLNGKNSGKAKKGKQEDDEDDYEDISDYEEEEEEEDMEEEEESEEEEEKEEEDSEVEKNGAVEDEENDGRKKLTMKIINNWSKKLTEEKPISTVNEVVKALKSALLNVIPNRKADSKYRVEGGEMFNAVIRLCMRDLFPCLLRLLNLSKVKAEKDENKIKLASSGENWKKLKAPVRSYLDDMLALASNLNEPEVLNAILRHIRLLINFYLCFPKSLKLLIKLLIQIWSQNDEKSRVIAFVCLHKIVANTHEKNQNFIFKNLYLSFARNSKFTSINTLPLINFMQRSLVEIYALNPRLTYEHVFIFIRQLGIHLRNAMNLKKKESYQAVYNWQYIHSLVLWSKLLSAQVKTNEGVNENLHQLIYPLTQIIVGTIKLIPTPRYYPLRFHCVNALITLSNATDVFIPIIPFILEVFDITDFNKKHATISVKQLNFSFLLKLNKQQLQDKAFKDVLIDIIYDNLILYLQNQSYDIAFPELVLPLVVRIKEFLKKCKNTSYCKVMKGLLDKLQENCKFIEERRSKATFSLKDKKEVDFWIEKTKEAGTPLTNWYSRYKTLREREIMMEISNKEYISLNKVPLAEKPEMPTSEQKEEERREFGELFVNLDYESDTDSLDFVPKKKKPEDNDEEMSEESDDQFSDADQNEDDEEDNEDFE</sequence>
<name>A0A813M5T3_9BILA</name>
<evidence type="ECO:0000256" key="3">
    <source>
        <dbReference type="ARBA" id="ARBA00023242"/>
    </source>
</evidence>
<feature type="compositionally biased region" description="Acidic residues" evidence="4">
    <location>
        <begin position="670"/>
        <end position="700"/>
    </location>
</feature>
<evidence type="ECO:0000256" key="4">
    <source>
        <dbReference type="SAM" id="MobiDB-lite"/>
    </source>
</evidence>
<reference evidence="5" key="1">
    <citation type="submission" date="2021-02" db="EMBL/GenBank/DDBJ databases">
        <authorList>
            <person name="Nowell W R."/>
        </authorList>
    </citation>
    <scope>NUCLEOTIDE SEQUENCE</scope>
    <source>
        <strain evidence="5">Ploen Becks lab</strain>
    </source>
</reference>
<dbReference type="GO" id="GO:0030690">
    <property type="term" value="C:Noc1p-Noc2p complex"/>
    <property type="evidence" value="ECO:0007669"/>
    <property type="project" value="TreeGrafter"/>
</dbReference>
<proteinExistence type="inferred from homology"/>
<comment type="subcellular location">
    <subcellularLocation>
        <location evidence="1">Nucleus</location>
    </subcellularLocation>
</comment>
<dbReference type="InterPro" id="IPR005343">
    <property type="entry name" value="Noc2"/>
</dbReference>
<dbReference type="GO" id="GO:0042273">
    <property type="term" value="P:ribosomal large subunit biogenesis"/>
    <property type="evidence" value="ECO:0007669"/>
    <property type="project" value="TreeGrafter"/>
</dbReference>
<dbReference type="SUPFAM" id="SSF48371">
    <property type="entry name" value="ARM repeat"/>
    <property type="match status" value="1"/>
</dbReference>
<organism evidence="5 6">
    <name type="scientific">Brachionus calyciflorus</name>
    <dbReference type="NCBI Taxonomy" id="104777"/>
    <lineage>
        <taxon>Eukaryota</taxon>
        <taxon>Metazoa</taxon>
        <taxon>Spiralia</taxon>
        <taxon>Gnathifera</taxon>
        <taxon>Rotifera</taxon>
        <taxon>Eurotatoria</taxon>
        <taxon>Monogononta</taxon>
        <taxon>Pseudotrocha</taxon>
        <taxon>Ploima</taxon>
        <taxon>Brachionidae</taxon>
        <taxon>Brachionus</taxon>
    </lineage>
</organism>
<feature type="compositionally biased region" description="Basic residues" evidence="4">
    <location>
        <begin position="1"/>
        <end position="13"/>
    </location>
</feature>
<dbReference type="GO" id="GO:0000122">
    <property type="term" value="P:negative regulation of transcription by RNA polymerase II"/>
    <property type="evidence" value="ECO:0007669"/>
    <property type="project" value="TreeGrafter"/>
</dbReference>
<dbReference type="EMBL" id="CAJNOC010000084">
    <property type="protein sequence ID" value="CAF0713553.1"/>
    <property type="molecule type" value="Genomic_DNA"/>
</dbReference>
<evidence type="ECO:0000256" key="2">
    <source>
        <dbReference type="ARBA" id="ARBA00005907"/>
    </source>
</evidence>
<dbReference type="Pfam" id="PF03715">
    <property type="entry name" value="Noc2"/>
    <property type="match status" value="1"/>
</dbReference>
<evidence type="ECO:0000313" key="5">
    <source>
        <dbReference type="EMBL" id="CAF0713553.1"/>
    </source>
</evidence>
<evidence type="ECO:0000313" key="6">
    <source>
        <dbReference type="Proteomes" id="UP000663879"/>
    </source>
</evidence>
<accession>A0A813M5T3</accession>
<feature type="region of interest" description="Disordered" evidence="4">
    <location>
        <begin position="627"/>
        <end position="646"/>
    </location>
</feature>
<dbReference type="PANTHER" id="PTHR12687">
    <property type="entry name" value="NUCLEOLAR COMPLEX 2 AND RAD4-RELATED"/>
    <property type="match status" value="1"/>
</dbReference>
<feature type="compositionally biased region" description="Basic and acidic residues" evidence="4">
    <location>
        <begin position="627"/>
        <end position="644"/>
    </location>
</feature>
<gene>
    <name evidence="5" type="ORF">OXX778_LOCUS1355</name>
</gene>
<keyword evidence="6" id="KW-1185">Reference proteome</keyword>
<evidence type="ECO:0000256" key="1">
    <source>
        <dbReference type="ARBA" id="ARBA00004123"/>
    </source>
</evidence>
<dbReference type="GO" id="GO:0005730">
    <property type="term" value="C:nucleolus"/>
    <property type="evidence" value="ECO:0007669"/>
    <property type="project" value="TreeGrafter"/>
</dbReference>
<protein>
    <recommendedName>
        <fullName evidence="7">Nucleolar complex protein 2 homolog</fullName>
    </recommendedName>
</protein>
<dbReference type="PANTHER" id="PTHR12687:SF4">
    <property type="entry name" value="NUCLEOLAR COMPLEX PROTEIN 2 HOMOLOG"/>
    <property type="match status" value="1"/>
</dbReference>
<dbReference type="InterPro" id="IPR016024">
    <property type="entry name" value="ARM-type_fold"/>
</dbReference>
<dbReference type="GO" id="GO:0030691">
    <property type="term" value="C:Noc2p-Noc3p complex"/>
    <property type="evidence" value="ECO:0007669"/>
    <property type="project" value="TreeGrafter"/>
</dbReference>
<dbReference type="GO" id="GO:0003714">
    <property type="term" value="F:transcription corepressor activity"/>
    <property type="evidence" value="ECO:0007669"/>
    <property type="project" value="TreeGrafter"/>
</dbReference>
<feature type="region of interest" description="Disordered" evidence="4">
    <location>
        <begin position="1"/>
        <end position="31"/>
    </location>
</feature>
<feature type="compositionally biased region" description="Acidic residues" evidence="4">
    <location>
        <begin position="63"/>
        <end position="102"/>
    </location>
</feature>
<dbReference type="Proteomes" id="UP000663879">
    <property type="component" value="Unassembled WGS sequence"/>
</dbReference>
<comment type="caution">
    <text evidence="5">The sequence shown here is derived from an EMBL/GenBank/DDBJ whole genome shotgun (WGS) entry which is preliminary data.</text>
</comment>
<dbReference type="OrthoDB" id="10266662at2759"/>
<dbReference type="AlphaFoldDB" id="A0A813M5T3"/>
<feature type="region of interest" description="Disordered" evidence="4">
    <location>
        <begin position="43"/>
        <end position="117"/>
    </location>
</feature>
<dbReference type="GO" id="GO:0005654">
    <property type="term" value="C:nucleoplasm"/>
    <property type="evidence" value="ECO:0007669"/>
    <property type="project" value="TreeGrafter"/>
</dbReference>
<dbReference type="GO" id="GO:0042393">
    <property type="term" value="F:histone binding"/>
    <property type="evidence" value="ECO:0007669"/>
    <property type="project" value="TreeGrafter"/>
</dbReference>
<evidence type="ECO:0008006" key="7">
    <source>
        <dbReference type="Google" id="ProtNLM"/>
    </source>
</evidence>
<feature type="region of interest" description="Disordered" evidence="4">
    <location>
        <begin position="654"/>
        <end position="700"/>
    </location>
</feature>